<gene>
    <name evidence="1" type="ORF">PECUL_23A033317</name>
</gene>
<sequence>MSVGLQELGLELHHLLTVVAGLWGRMYQRPGGEVAKAGLMAKSGPCVSEPWFGHEGDYTGELKKEKLKVQKKKEKGSTECGLTNFELHVSPLRTGRRVLIACCPPQVIAAAVTVGAFSLG</sequence>
<name>A0AAD1R2K9_PELCU</name>
<proteinExistence type="predicted"/>
<evidence type="ECO:0000313" key="1">
    <source>
        <dbReference type="EMBL" id="CAH2222113.1"/>
    </source>
</evidence>
<dbReference type="Proteomes" id="UP001295444">
    <property type="component" value="Chromosome 01"/>
</dbReference>
<evidence type="ECO:0000313" key="2">
    <source>
        <dbReference type="Proteomes" id="UP001295444"/>
    </source>
</evidence>
<reference evidence="1" key="1">
    <citation type="submission" date="2022-03" db="EMBL/GenBank/DDBJ databases">
        <authorList>
            <person name="Alioto T."/>
            <person name="Alioto T."/>
            <person name="Gomez Garrido J."/>
        </authorList>
    </citation>
    <scope>NUCLEOTIDE SEQUENCE</scope>
</reference>
<organism evidence="1 2">
    <name type="scientific">Pelobates cultripes</name>
    <name type="common">Western spadefoot toad</name>
    <dbReference type="NCBI Taxonomy" id="61616"/>
    <lineage>
        <taxon>Eukaryota</taxon>
        <taxon>Metazoa</taxon>
        <taxon>Chordata</taxon>
        <taxon>Craniata</taxon>
        <taxon>Vertebrata</taxon>
        <taxon>Euteleostomi</taxon>
        <taxon>Amphibia</taxon>
        <taxon>Batrachia</taxon>
        <taxon>Anura</taxon>
        <taxon>Pelobatoidea</taxon>
        <taxon>Pelobatidae</taxon>
        <taxon>Pelobates</taxon>
    </lineage>
</organism>
<accession>A0AAD1R2K9</accession>
<keyword evidence="2" id="KW-1185">Reference proteome</keyword>
<dbReference type="AlphaFoldDB" id="A0AAD1R2K9"/>
<dbReference type="EMBL" id="OW240912">
    <property type="protein sequence ID" value="CAH2222113.1"/>
    <property type="molecule type" value="Genomic_DNA"/>
</dbReference>
<protein>
    <submittedName>
        <fullName evidence="1">Uncharacterized protein</fullName>
    </submittedName>
</protein>